<dbReference type="SUPFAM" id="SSF49854">
    <property type="entry name" value="Spermadhesin, CUB domain"/>
    <property type="match status" value="1"/>
</dbReference>
<comment type="caution">
    <text evidence="2">The sequence shown here is derived from an EMBL/GenBank/DDBJ whole genome shotgun (WGS) entry which is preliminary data.</text>
</comment>
<dbReference type="Gene3D" id="2.60.120.290">
    <property type="entry name" value="Spermadhesin, CUB domain"/>
    <property type="match status" value="1"/>
</dbReference>
<keyword evidence="3" id="KW-1185">Reference proteome</keyword>
<protein>
    <recommendedName>
        <fullName evidence="4">CUB domain-containing protein</fullName>
    </recommendedName>
</protein>
<evidence type="ECO:0000256" key="1">
    <source>
        <dbReference type="SAM" id="MobiDB-lite"/>
    </source>
</evidence>
<gene>
    <name evidence="2" type="ORF">C7M84_001301</name>
</gene>
<dbReference type="InterPro" id="IPR035914">
    <property type="entry name" value="Sperma_CUB_dom_sf"/>
</dbReference>
<name>A0A423TU56_PENVA</name>
<feature type="region of interest" description="Disordered" evidence="1">
    <location>
        <begin position="55"/>
        <end position="74"/>
    </location>
</feature>
<dbReference type="AlphaFoldDB" id="A0A423TU56"/>
<reference evidence="2 3" key="1">
    <citation type="submission" date="2018-04" db="EMBL/GenBank/DDBJ databases">
        <authorList>
            <person name="Zhang X."/>
            <person name="Yuan J."/>
            <person name="Li F."/>
            <person name="Xiang J."/>
        </authorList>
    </citation>
    <scope>NUCLEOTIDE SEQUENCE [LARGE SCALE GENOMIC DNA]</scope>
    <source>
        <tissue evidence="2">Muscle</tissue>
    </source>
</reference>
<accession>A0A423TU56</accession>
<evidence type="ECO:0000313" key="2">
    <source>
        <dbReference type="EMBL" id="ROT79962.1"/>
    </source>
</evidence>
<evidence type="ECO:0008006" key="4">
    <source>
        <dbReference type="Google" id="ProtNLM"/>
    </source>
</evidence>
<organism evidence="2 3">
    <name type="scientific">Penaeus vannamei</name>
    <name type="common">Whiteleg shrimp</name>
    <name type="synonym">Litopenaeus vannamei</name>
    <dbReference type="NCBI Taxonomy" id="6689"/>
    <lineage>
        <taxon>Eukaryota</taxon>
        <taxon>Metazoa</taxon>
        <taxon>Ecdysozoa</taxon>
        <taxon>Arthropoda</taxon>
        <taxon>Crustacea</taxon>
        <taxon>Multicrustacea</taxon>
        <taxon>Malacostraca</taxon>
        <taxon>Eumalacostraca</taxon>
        <taxon>Eucarida</taxon>
        <taxon>Decapoda</taxon>
        <taxon>Dendrobranchiata</taxon>
        <taxon>Penaeoidea</taxon>
        <taxon>Penaeidae</taxon>
        <taxon>Penaeus</taxon>
    </lineage>
</organism>
<sequence>MYPLVWSFPKSREEPGQHGFHDSTGRVYSAFYSPLDVPGIDPALFSYRKVPSAKPVESDFRQHPTGQEPQRPIEDSAVRSVFGSEDFPSQASKSEHDVLLGPQFFDYLNTLPYALLKKFLDPNSPPETERLKRSAPREGEQIFCEWNIRTEPGLYLLMTFHNLSAAYTVDCHGAYIEVERENNGYDARWCGNRVSLAGSRPHVIFAKTESGYSTMTVIDLFDPNEYTAFMRSNAYPHIRRLLLG</sequence>
<evidence type="ECO:0000313" key="3">
    <source>
        <dbReference type="Proteomes" id="UP000283509"/>
    </source>
</evidence>
<dbReference type="EMBL" id="QCYY01001169">
    <property type="protein sequence ID" value="ROT79962.1"/>
    <property type="molecule type" value="Genomic_DNA"/>
</dbReference>
<proteinExistence type="predicted"/>
<reference evidence="2 3" key="2">
    <citation type="submission" date="2019-01" db="EMBL/GenBank/DDBJ databases">
        <title>The decoding of complex shrimp genome reveals the adaptation for benthos swimmer, frequently molting mechanism and breeding impact on genome.</title>
        <authorList>
            <person name="Sun Y."/>
            <person name="Gao Y."/>
            <person name="Yu Y."/>
        </authorList>
    </citation>
    <scope>NUCLEOTIDE SEQUENCE [LARGE SCALE GENOMIC DNA]</scope>
    <source>
        <tissue evidence="2">Muscle</tissue>
    </source>
</reference>
<dbReference type="Proteomes" id="UP000283509">
    <property type="component" value="Unassembled WGS sequence"/>
</dbReference>